<comment type="caution">
    <text evidence="1">The sequence shown here is derived from an EMBL/GenBank/DDBJ whole genome shotgun (WGS) entry which is preliminary data.</text>
</comment>
<dbReference type="EMBL" id="CAJOAY010031619">
    <property type="protein sequence ID" value="CAF4426950.1"/>
    <property type="molecule type" value="Genomic_DNA"/>
</dbReference>
<name>A0A820QRD4_9BILA</name>
<feature type="non-terminal residue" evidence="1">
    <location>
        <position position="1"/>
    </location>
</feature>
<organism evidence="1 2">
    <name type="scientific">Adineta steineri</name>
    <dbReference type="NCBI Taxonomy" id="433720"/>
    <lineage>
        <taxon>Eukaryota</taxon>
        <taxon>Metazoa</taxon>
        <taxon>Spiralia</taxon>
        <taxon>Gnathifera</taxon>
        <taxon>Rotifera</taxon>
        <taxon>Eurotatoria</taxon>
        <taxon>Bdelloidea</taxon>
        <taxon>Adinetida</taxon>
        <taxon>Adinetidae</taxon>
        <taxon>Adineta</taxon>
    </lineage>
</organism>
<dbReference type="InterPro" id="IPR027417">
    <property type="entry name" value="P-loop_NTPase"/>
</dbReference>
<dbReference type="AlphaFoldDB" id="A0A820QRD4"/>
<evidence type="ECO:0000313" key="1">
    <source>
        <dbReference type="EMBL" id="CAF4426950.1"/>
    </source>
</evidence>
<protein>
    <submittedName>
        <fullName evidence="1">Uncharacterized protein</fullName>
    </submittedName>
</protein>
<proteinExistence type="predicted"/>
<gene>
    <name evidence="1" type="ORF">OKA104_LOCUS52853</name>
</gene>
<reference evidence="1" key="1">
    <citation type="submission" date="2021-02" db="EMBL/GenBank/DDBJ databases">
        <authorList>
            <person name="Nowell W R."/>
        </authorList>
    </citation>
    <scope>NUCLEOTIDE SEQUENCE</scope>
</reference>
<accession>A0A820QRD4</accession>
<dbReference type="Proteomes" id="UP000663881">
    <property type="component" value="Unassembled WGS sequence"/>
</dbReference>
<evidence type="ECO:0000313" key="2">
    <source>
        <dbReference type="Proteomes" id="UP000663881"/>
    </source>
</evidence>
<sequence>AIRNRPRPRKGLLKMAHTEKAALNIFGWTIHTTLGMRPDNTSTPNNAPSFKIHSLRNTLGDLILIIIDEISLVSQSFSEGQ</sequence>
<dbReference type="Gene3D" id="3.40.50.300">
    <property type="entry name" value="P-loop containing nucleotide triphosphate hydrolases"/>
    <property type="match status" value="1"/>
</dbReference>